<dbReference type="InterPro" id="IPR001845">
    <property type="entry name" value="HTH_ArsR_DNA-bd_dom"/>
</dbReference>
<dbReference type="Gene3D" id="1.10.10.10">
    <property type="entry name" value="Winged helix-like DNA-binding domain superfamily/Winged helix DNA-binding domain"/>
    <property type="match status" value="1"/>
</dbReference>
<dbReference type="InterPro" id="IPR036388">
    <property type="entry name" value="WH-like_DNA-bd_sf"/>
</dbReference>
<dbReference type="InterPro" id="IPR036390">
    <property type="entry name" value="WH_DNA-bd_sf"/>
</dbReference>
<evidence type="ECO:0000313" key="6">
    <source>
        <dbReference type="Proteomes" id="UP000025241"/>
    </source>
</evidence>
<dbReference type="NCBIfam" id="NF033788">
    <property type="entry name" value="HTH_metalloreg"/>
    <property type="match status" value="1"/>
</dbReference>
<accession>A0A024HM81</accession>
<dbReference type="EMBL" id="HG322950">
    <property type="protein sequence ID" value="CDF85538.1"/>
    <property type="molecule type" value="Genomic_DNA"/>
</dbReference>
<gene>
    <name evidence="5" type="ORF">PKB_4213</name>
</gene>
<dbReference type="eggNOG" id="COG0640">
    <property type="taxonomic scope" value="Bacteria"/>
</dbReference>
<dbReference type="GO" id="GO:0003677">
    <property type="term" value="F:DNA binding"/>
    <property type="evidence" value="ECO:0007669"/>
    <property type="project" value="UniProtKB-KW"/>
</dbReference>
<name>A0A024HM81_PSEKB</name>
<dbReference type="PROSITE" id="PS50987">
    <property type="entry name" value="HTH_ARSR_2"/>
    <property type="match status" value="1"/>
</dbReference>
<dbReference type="InterPro" id="IPR011991">
    <property type="entry name" value="ArsR-like_HTH"/>
</dbReference>
<dbReference type="AlphaFoldDB" id="A0A024HM81"/>
<organism evidence="5 6">
    <name type="scientific">Pseudomonas knackmussii (strain DSM 6978 / CCUG 54928 / LMG 23759 / B13)</name>
    <dbReference type="NCBI Taxonomy" id="1301098"/>
    <lineage>
        <taxon>Bacteria</taxon>
        <taxon>Pseudomonadati</taxon>
        <taxon>Pseudomonadota</taxon>
        <taxon>Gammaproteobacteria</taxon>
        <taxon>Pseudomonadales</taxon>
        <taxon>Pseudomonadaceae</taxon>
        <taxon>Pseudomonas</taxon>
    </lineage>
</organism>
<proteinExistence type="predicted"/>
<dbReference type="RefSeq" id="WP_052355342.1">
    <property type="nucleotide sequence ID" value="NZ_HG322950.1"/>
</dbReference>
<reference evidence="5 6" key="1">
    <citation type="submission" date="2013-03" db="EMBL/GenBank/DDBJ databases">
        <authorList>
            <person name="Linke B."/>
        </authorList>
    </citation>
    <scope>NUCLEOTIDE SEQUENCE [LARGE SCALE GENOMIC DNA]</scope>
    <source>
        <strain evidence="5 6">B13</strain>
    </source>
</reference>
<dbReference type="OrthoDB" id="9796124at2"/>
<evidence type="ECO:0000313" key="5">
    <source>
        <dbReference type="EMBL" id="CDF85538.1"/>
    </source>
</evidence>
<reference evidence="5 6" key="2">
    <citation type="submission" date="2014-05" db="EMBL/GenBank/DDBJ databases">
        <title>Genome sequence of the 3-chlorobenzoate degrading bacterium Pseudomonas knackmussii B13 shows multiple evidence for horizontal gene transfer.</title>
        <authorList>
            <person name="Miyazaki R."/>
            <person name="Bertelli C."/>
            <person name="Falquet L."/>
            <person name="Robinson-Rechavi M."/>
            <person name="Gharib W."/>
            <person name="Roy S."/>
            <person name="Van der Meer J.R."/>
        </authorList>
    </citation>
    <scope>NUCLEOTIDE SEQUENCE [LARGE SCALE GENOMIC DNA]</scope>
    <source>
        <strain evidence="5 6">B13</strain>
    </source>
</reference>
<keyword evidence="1" id="KW-0805">Transcription regulation</keyword>
<evidence type="ECO:0000256" key="2">
    <source>
        <dbReference type="ARBA" id="ARBA00023125"/>
    </source>
</evidence>
<dbReference type="GO" id="GO:0003700">
    <property type="term" value="F:DNA-binding transcription factor activity"/>
    <property type="evidence" value="ECO:0007669"/>
    <property type="project" value="InterPro"/>
</dbReference>
<feature type="domain" description="HTH arsR-type" evidence="4">
    <location>
        <begin position="12"/>
        <end position="105"/>
    </location>
</feature>
<dbReference type="Proteomes" id="UP000025241">
    <property type="component" value="Chromosome I"/>
</dbReference>
<keyword evidence="2" id="KW-0238">DNA-binding</keyword>
<protein>
    <recommendedName>
        <fullName evidence="4">HTH arsR-type domain-containing protein</fullName>
    </recommendedName>
</protein>
<dbReference type="SMART" id="SM00418">
    <property type="entry name" value="HTH_ARSR"/>
    <property type="match status" value="1"/>
</dbReference>
<evidence type="ECO:0000259" key="4">
    <source>
        <dbReference type="PROSITE" id="PS50987"/>
    </source>
</evidence>
<dbReference type="KEGG" id="pkc:PKB_4213"/>
<dbReference type="InterPro" id="IPR051011">
    <property type="entry name" value="Metal_resp_trans_reg"/>
</dbReference>
<dbReference type="PRINTS" id="PR00778">
    <property type="entry name" value="HTHARSR"/>
</dbReference>
<evidence type="ECO:0000256" key="3">
    <source>
        <dbReference type="ARBA" id="ARBA00023163"/>
    </source>
</evidence>
<evidence type="ECO:0000256" key="1">
    <source>
        <dbReference type="ARBA" id="ARBA00023015"/>
    </source>
</evidence>
<keyword evidence="3" id="KW-0804">Transcription</keyword>
<keyword evidence="6" id="KW-1185">Reference proteome</keyword>
<dbReference type="PANTHER" id="PTHR43132:SF2">
    <property type="entry name" value="ARSENICAL RESISTANCE OPERON REPRESSOR ARSR-RELATED"/>
    <property type="match status" value="1"/>
</dbReference>
<dbReference type="HOGENOM" id="CLU_097806_6_0_6"/>
<dbReference type="STRING" id="1301098.PKB_4213"/>
<dbReference type="Pfam" id="PF01022">
    <property type="entry name" value="HTH_5"/>
    <property type="match status" value="1"/>
</dbReference>
<dbReference type="PATRIC" id="fig|1301098.3.peg.4218"/>
<dbReference type="SUPFAM" id="SSF46785">
    <property type="entry name" value="Winged helix' DNA-binding domain"/>
    <property type="match status" value="1"/>
</dbReference>
<dbReference type="PANTHER" id="PTHR43132">
    <property type="entry name" value="ARSENICAL RESISTANCE OPERON REPRESSOR ARSR-RELATED"/>
    <property type="match status" value="1"/>
</dbReference>
<dbReference type="CDD" id="cd00090">
    <property type="entry name" value="HTH_ARSR"/>
    <property type="match status" value="1"/>
</dbReference>
<sequence>MTALAAVELEALKARANDAAELLRLLANPTRLLLLCHIARGECSVAELERDLGLRQPGLSQQLAELRQNQLVKTRRESRSIYYSIADARVQVMLDALHEALCGDPQLREGSVQESDGTARHGESARFAQIIR</sequence>